<name>A0A645GWK2_9ZZZZ</name>
<proteinExistence type="predicted"/>
<protein>
    <submittedName>
        <fullName evidence="1">Uncharacterized protein</fullName>
    </submittedName>
</protein>
<reference evidence="1" key="1">
    <citation type="submission" date="2019-08" db="EMBL/GenBank/DDBJ databases">
        <authorList>
            <person name="Kucharzyk K."/>
            <person name="Murdoch R.W."/>
            <person name="Higgins S."/>
            <person name="Loffler F."/>
        </authorList>
    </citation>
    <scope>NUCLEOTIDE SEQUENCE</scope>
</reference>
<dbReference type="EMBL" id="VSSQ01082745">
    <property type="protein sequence ID" value="MPN31271.1"/>
    <property type="molecule type" value="Genomic_DNA"/>
</dbReference>
<dbReference type="AlphaFoldDB" id="A0A645GWK2"/>
<sequence>MMPLPLHHAAVLTHLDALFVKQLHHHHRPAQKIRSPRKEAASLPRSIFNVHFGKKFRDFQLILTQTLGGEAAELPV</sequence>
<evidence type="ECO:0000313" key="1">
    <source>
        <dbReference type="EMBL" id="MPN31271.1"/>
    </source>
</evidence>
<accession>A0A645GWK2</accession>
<comment type="caution">
    <text evidence="1">The sequence shown here is derived from an EMBL/GenBank/DDBJ whole genome shotgun (WGS) entry which is preliminary data.</text>
</comment>
<gene>
    <name evidence="1" type="ORF">SDC9_178745</name>
</gene>
<organism evidence="1">
    <name type="scientific">bioreactor metagenome</name>
    <dbReference type="NCBI Taxonomy" id="1076179"/>
    <lineage>
        <taxon>unclassified sequences</taxon>
        <taxon>metagenomes</taxon>
        <taxon>ecological metagenomes</taxon>
    </lineage>
</organism>